<comment type="caution">
    <text evidence="2">The sequence shown here is derived from an EMBL/GenBank/DDBJ whole genome shotgun (WGS) entry which is preliminary data.</text>
</comment>
<dbReference type="EMBL" id="BAABRV010000001">
    <property type="protein sequence ID" value="GAA5531853.1"/>
    <property type="molecule type" value="Genomic_DNA"/>
</dbReference>
<dbReference type="SUPFAM" id="SSF48619">
    <property type="entry name" value="Phospholipase A2, PLA2"/>
    <property type="match status" value="1"/>
</dbReference>
<reference evidence="2 3" key="1">
    <citation type="submission" date="2024-02" db="EMBL/GenBank/DDBJ databases">
        <title>Deinococcus aluminii NBRC 112889.</title>
        <authorList>
            <person name="Ichikawa N."/>
            <person name="Katano-Makiyama Y."/>
            <person name="Hidaka K."/>
        </authorList>
    </citation>
    <scope>NUCLEOTIDE SEQUENCE [LARGE SCALE GENOMIC DNA]</scope>
    <source>
        <strain evidence="2 3">NBRC 112889</strain>
    </source>
</reference>
<dbReference type="PROSITE" id="PS51257">
    <property type="entry name" value="PROKAR_LIPOPROTEIN"/>
    <property type="match status" value="1"/>
</dbReference>
<proteinExistence type="predicted"/>
<dbReference type="InterPro" id="IPR036444">
    <property type="entry name" value="PLipase_A2_dom_sf"/>
</dbReference>
<accession>A0ABP9XAF1</accession>
<dbReference type="Proteomes" id="UP001404956">
    <property type="component" value="Unassembled WGS sequence"/>
</dbReference>
<feature type="signal peptide" evidence="1">
    <location>
        <begin position="1"/>
        <end position="19"/>
    </location>
</feature>
<evidence type="ECO:0000256" key="1">
    <source>
        <dbReference type="SAM" id="SignalP"/>
    </source>
</evidence>
<name>A0ABP9XAF1_9DEIO</name>
<evidence type="ECO:0000313" key="3">
    <source>
        <dbReference type="Proteomes" id="UP001404956"/>
    </source>
</evidence>
<gene>
    <name evidence="2" type="ORF">Dalu01_00228</name>
</gene>
<evidence type="ECO:0008006" key="4">
    <source>
        <dbReference type="Google" id="ProtNLM"/>
    </source>
</evidence>
<keyword evidence="1" id="KW-0732">Signal</keyword>
<sequence length="222" mass="23507">MKRVTLAAVTLVTALAACGQNPTASAPTAAAPGTPGPGTLTAAYAGRPELQDADSQAILARYGNDPGLLAALQEAYGERPADMTRPAAPAITGLDLASDRLAYIKRVAWGTVAAYNSQYANQGAVNAQYPGLDWSRDGCSAPDGVGLGYREDFRPACNVHDFGYRNLKVYQRTDANRLATDDAFYVNMKGICAAKSWYKEPPCYAAAYAYYQGVRLGGSSSF</sequence>
<dbReference type="Gene3D" id="1.20.90.10">
    <property type="entry name" value="Phospholipase A2 domain"/>
    <property type="match status" value="1"/>
</dbReference>
<organism evidence="2 3">
    <name type="scientific">Deinococcus aluminii</name>
    <dbReference type="NCBI Taxonomy" id="1656885"/>
    <lineage>
        <taxon>Bacteria</taxon>
        <taxon>Thermotogati</taxon>
        <taxon>Deinococcota</taxon>
        <taxon>Deinococci</taxon>
        <taxon>Deinococcales</taxon>
        <taxon>Deinococcaceae</taxon>
        <taxon>Deinococcus</taxon>
    </lineage>
</organism>
<keyword evidence="3" id="KW-1185">Reference proteome</keyword>
<evidence type="ECO:0000313" key="2">
    <source>
        <dbReference type="EMBL" id="GAA5531853.1"/>
    </source>
</evidence>
<dbReference type="InterPro" id="IPR015141">
    <property type="entry name" value="PLipase_A2_prok/fun"/>
</dbReference>
<feature type="chain" id="PRO_5046848632" description="Phospholipase" evidence="1">
    <location>
        <begin position="20"/>
        <end position="222"/>
    </location>
</feature>
<dbReference type="RefSeq" id="WP_345450422.1">
    <property type="nucleotide sequence ID" value="NZ_BAABRV010000001.1"/>
</dbReference>
<protein>
    <recommendedName>
        <fullName evidence="4">Phospholipase</fullName>
    </recommendedName>
</protein>
<dbReference type="Pfam" id="PF09056">
    <property type="entry name" value="Phospholip_A2_3"/>
    <property type="match status" value="1"/>
</dbReference>